<accession>A0A6B0S748</accession>
<dbReference type="InterPro" id="IPR036047">
    <property type="entry name" value="F-box-like_dom_sf"/>
</dbReference>
<evidence type="ECO:0000259" key="3">
    <source>
        <dbReference type="PROSITE" id="PS51114"/>
    </source>
</evidence>
<protein>
    <recommendedName>
        <fullName evidence="6">F-box only protein 27</fullName>
    </recommendedName>
</protein>
<dbReference type="PROSITE" id="PS51114">
    <property type="entry name" value="FBA"/>
    <property type="match status" value="1"/>
</dbReference>
<dbReference type="Proteomes" id="UP000322234">
    <property type="component" value="Unassembled WGS sequence"/>
</dbReference>
<dbReference type="GO" id="GO:0019005">
    <property type="term" value="C:SCF ubiquitin ligase complex"/>
    <property type="evidence" value="ECO:0007669"/>
    <property type="project" value="TreeGrafter"/>
</dbReference>
<dbReference type="GO" id="GO:0036503">
    <property type="term" value="P:ERAD pathway"/>
    <property type="evidence" value="ECO:0007669"/>
    <property type="project" value="TreeGrafter"/>
</dbReference>
<evidence type="ECO:0000256" key="1">
    <source>
        <dbReference type="SAM" id="MobiDB-lite"/>
    </source>
</evidence>
<keyword evidence="5" id="KW-1185">Reference proteome</keyword>
<dbReference type="Gene3D" id="2.60.120.260">
    <property type="entry name" value="Galactose-binding domain-like"/>
    <property type="match status" value="1"/>
</dbReference>
<proteinExistence type="predicted"/>
<dbReference type="SMART" id="SM01198">
    <property type="entry name" value="FBA"/>
    <property type="match status" value="1"/>
</dbReference>
<evidence type="ECO:0000259" key="2">
    <source>
        <dbReference type="PROSITE" id="PS50181"/>
    </source>
</evidence>
<dbReference type="EMBL" id="VBQZ03000241">
    <property type="protein sequence ID" value="MXQ98458.1"/>
    <property type="molecule type" value="Genomic_DNA"/>
</dbReference>
<dbReference type="InterPro" id="IPR008979">
    <property type="entry name" value="Galactose-bd-like_sf"/>
</dbReference>
<dbReference type="PROSITE" id="PS50181">
    <property type="entry name" value="FBOX"/>
    <property type="match status" value="1"/>
</dbReference>
<dbReference type="GO" id="GO:0005737">
    <property type="term" value="C:cytoplasm"/>
    <property type="evidence" value="ECO:0007669"/>
    <property type="project" value="UniProtKB-ARBA"/>
</dbReference>
<comment type="caution">
    <text evidence="4">The sequence shown here is derived from an EMBL/GenBank/DDBJ whole genome shotgun (WGS) entry which is preliminary data.</text>
</comment>
<dbReference type="InterPro" id="IPR007397">
    <property type="entry name" value="F-box-assoc_dom"/>
</dbReference>
<feature type="domain" description="F-box" evidence="2">
    <location>
        <begin position="23"/>
        <end position="70"/>
    </location>
</feature>
<dbReference type="InterPro" id="IPR001810">
    <property type="entry name" value="F-box_dom"/>
</dbReference>
<gene>
    <name evidence="4" type="ORF">E5288_WYG010507</name>
</gene>
<dbReference type="AlphaFoldDB" id="A0A6B0S748"/>
<dbReference type="Pfam" id="PF12937">
    <property type="entry name" value="F-box-like"/>
    <property type="match status" value="1"/>
</dbReference>
<evidence type="ECO:0000313" key="4">
    <source>
        <dbReference type="EMBL" id="MXQ98458.1"/>
    </source>
</evidence>
<dbReference type="GO" id="GO:0031146">
    <property type="term" value="P:SCF-dependent proteasomal ubiquitin-dependent protein catabolic process"/>
    <property type="evidence" value="ECO:0007669"/>
    <property type="project" value="TreeGrafter"/>
</dbReference>
<dbReference type="Pfam" id="PF04300">
    <property type="entry name" value="FBA"/>
    <property type="match status" value="1"/>
</dbReference>
<reference evidence="4" key="1">
    <citation type="submission" date="2019-10" db="EMBL/GenBank/DDBJ databases">
        <title>The sequence and de novo assembly of the wild yak genome.</title>
        <authorList>
            <person name="Liu Y."/>
        </authorList>
    </citation>
    <scope>NUCLEOTIDE SEQUENCE [LARGE SCALE GENOMIC DNA]</scope>
    <source>
        <strain evidence="4">WY2019</strain>
    </source>
</reference>
<dbReference type="PANTHER" id="PTHR12125">
    <property type="entry name" value="F-BOX ONLY PROTEIN 6-LIKE PROTEIN"/>
    <property type="match status" value="1"/>
</dbReference>
<sequence length="247" mass="28879">MGASTSWGLPARVPDPHREPQEAPGPNQLPIEMLRKVLSYLPPSTLLRHCRPVCRHWRDVVDGWDLWRSILPRKHPDLWPVISTCLPPADDLHPGPLLRAQTHRTQAHREPRGQRPLELYGAEWCWYKGEILDLEEEGLWQELLDSGKIWISVCRRWTEQQGSDRMYQLVVKLLDANYAILHYFFHKRFPVRPRTGSFSFRIMHAFTNIKKGFRFVLFDHSAEGYDSWPEQCGVCRPQSSVIVRICP</sequence>
<feature type="region of interest" description="Disordered" evidence="1">
    <location>
        <begin position="1"/>
        <end position="27"/>
    </location>
</feature>
<organism evidence="4 5">
    <name type="scientific">Bos mutus</name>
    <name type="common">wild yak</name>
    <dbReference type="NCBI Taxonomy" id="72004"/>
    <lineage>
        <taxon>Eukaryota</taxon>
        <taxon>Metazoa</taxon>
        <taxon>Chordata</taxon>
        <taxon>Craniata</taxon>
        <taxon>Vertebrata</taxon>
        <taxon>Euteleostomi</taxon>
        <taxon>Mammalia</taxon>
        <taxon>Eutheria</taxon>
        <taxon>Laurasiatheria</taxon>
        <taxon>Artiodactyla</taxon>
        <taxon>Ruminantia</taxon>
        <taxon>Pecora</taxon>
        <taxon>Bovidae</taxon>
        <taxon>Bovinae</taxon>
        <taxon>Bos</taxon>
    </lineage>
</organism>
<dbReference type="SUPFAM" id="SSF81383">
    <property type="entry name" value="F-box domain"/>
    <property type="match status" value="1"/>
</dbReference>
<feature type="domain" description="FBA" evidence="3">
    <location>
        <begin position="64"/>
        <end position="245"/>
    </location>
</feature>
<name>A0A6B0S748_9CETA</name>
<evidence type="ECO:0008006" key="6">
    <source>
        <dbReference type="Google" id="ProtNLM"/>
    </source>
</evidence>
<evidence type="ECO:0000313" key="5">
    <source>
        <dbReference type="Proteomes" id="UP000322234"/>
    </source>
</evidence>
<dbReference type="SUPFAM" id="SSF49785">
    <property type="entry name" value="Galactose-binding domain-like"/>
    <property type="match status" value="1"/>
</dbReference>
<dbReference type="PANTHER" id="PTHR12125:SF9">
    <property type="entry name" value="F-BOX ONLY PROTEIN 27"/>
    <property type="match status" value="1"/>
</dbReference>
<dbReference type="SMART" id="SM00256">
    <property type="entry name" value="FBOX"/>
    <property type="match status" value="1"/>
</dbReference>
<dbReference type="GO" id="GO:0061630">
    <property type="term" value="F:ubiquitin protein ligase activity"/>
    <property type="evidence" value="ECO:0007669"/>
    <property type="project" value="TreeGrafter"/>
</dbReference>
<dbReference type="InterPro" id="IPR039752">
    <property type="entry name" value="F-box_only"/>
</dbReference>
<dbReference type="Gene3D" id="1.20.1280.50">
    <property type="match status" value="1"/>
</dbReference>
<dbReference type="GO" id="GO:0006516">
    <property type="term" value="P:glycoprotein catabolic process"/>
    <property type="evidence" value="ECO:0007669"/>
    <property type="project" value="TreeGrafter"/>
</dbReference>